<dbReference type="RefSeq" id="WP_263233057.1">
    <property type="nucleotide sequence ID" value="NZ_CP106793.1"/>
</dbReference>
<gene>
    <name evidence="1" type="ORF">N8I84_32895</name>
</gene>
<sequence>MGSFDEFVRFSAKLSGECIGPNSLAALSGFSLISVHVGPDPIELVMTFESPNPDDDSELNAVRFSVVFEQVSDLAICGYGYEGPSELITEPTGKHVARFGGMDSYLSFRFGAVGVAGVRRFKMAWDA</sequence>
<name>A0ABY6E8F0_9ACTN</name>
<protein>
    <submittedName>
        <fullName evidence="1">Uncharacterized protein</fullName>
    </submittedName>
</protein>
<organism evidence="1 2">
    <name type="scientific">Streptomyces cynarae</name>
    <dbReference type="NCBI Taxonomy" id="2981134"/>
    <lineage>
        <taxon>Bacteria</taxon>
        <taxon>Bacillati</taxon>
        <taxon>Actinomycetota</taxon>
        <taxon>Actinomycetes</taxon>
        <taxon>Kitasatosporales</taxon>
        <taxon>Streptomycetaceae</taxon>
        <taxon>Streptomyces</taxon>
    </lineage>
</organism>
<evidence type="ECO:0000313" key="2">
    <source>
        <dbReference type="Proteomes" id="UP001061298"/>
    </source>
</evidence>
<keyword evidence="2" id="KW-1185">Reference proteome</keyword>
<evidence type="ECO:0000313" key="1">
    <source>
        <dbReference type="EMBL" id="UXY22966.1"/>
    </source>
</evidence>
<proteinExistence type="predicted"/>
<dbReference type="Proteomes" id="UP001061298">
    <property type="component" value="Chromosome"/>
</dbReference>
<accession>A0ABY6E8F0</accession>
<dbReference type="EMBL" id="CP106793">
    <property type="protein sequence ID" value="UXY22966.1"/>
    <property type="molecule type" value="Genomic_DNA"/>
</dbReference>
<reference evidence="1" key="1">
    <citation type="submission" date="2022-10" db="EMBL/GenBank/DDBJ databases">
        <authorList>
            <person name="Mo P."/>
        </authorList>
    </citation>
    <scope>NUCLEOTIDE SEQUENCE</scope>
    <source>
        <strain evidence="1">HUAS 13-4</strain>
    </source>
</reference>